<organism evidence="2 3">
    <name type="scientific">Agromyces archimandritae</name>
    <dbReference type="NCBI Taxonomy" id="2781962"/>
    <lineage>
        <taxon>Bacteria</taxon>
        <taxon>Bacillati</taxon>
        <taxon>Actinomycetota</taxon>
        <taxon>Actinomycetes</taxon>
        <taxon>Micrococcales</taxon>
        <taxon>Microbacteriaceae</taxon>
        <taxon>Agromyces</taxon>
    </lineage>
</organism>
<accession>A0A975IPF9</accession>
<gene>
    <name evidence="2" type="ORF">G127AT_04900</name>
</gene>
<protein>
    <recommendedName>
        <fullName evidence="4">Lipoprotein</fullName>
    </recommendedName>
</protein>
<dbReference type="Proteomes" id="UP000671914">
    <property type="component" value="Chromosome"/>
</dbReference>
<proteinExistence type="predicted"/>
<dbReference type="KEGG" id="aarc:G127AT_04900"/>
<sequence length="141" mass="14477">MAISVRRSVLAAAAAASVLLLSACAPGGGAIEDFSGLPAEAEGAEGTIGEPQAVWLESGGKIAVTLYGSSTCPYVGTDIRVVDDKTAGNTVAVDVPALPEDQACTMDLVPHTTVFWTPMNVTTTQDLTVQVMDETLTIPVK</sequence>
<evidence type="ECO:0000256" key="1">
    <source>
        <dbReference type="SAM" id="SignalP"/>
    </source>
</evidence>
<dbReference type="AlphaFoldDB" id="A0A975IPF9"/>
<evidence type="ECO:0008006" key="4">
    <source>
        <dbReference type="Google" id="ProtNLM"/>
    </source>
</evidence>
<dbReference type="PROSITE" id="PS51257">
    <property type="entry name" value="PROKAR_LIPOPROTEIN"/>
    <property type="match status" value="1"/>
</dbReference>
<keyword evidence="3" id="KW-1185">Reference proteome</keyword>
<dbReference type="EMBL" id="CP071696">
    <property type="protein sequence ID" value="QTX05555.1"/>
    <property type="molecule type" value="Genomic_DNA"/>
</dbReference>
<feature type="chain" id="PRO_5039678560" description="Lipoprotein" evidence="1">
    <location>
        <begin position="26"/>
        <end position="141"/>
    </location>
</feature>
<evidence type="ECO:0000313" key="2">
    <source>
        <dbReference type="EMBL" id="QTX05555.1"/>
    </source>
</evidence>
<name>A0A975IPF9_9MICO</name>
<dbReference type="RefSeq" id="WP_210900619.1">
    <property type="nucleotide sequence ID" value="NZ_CP071696.1"/>
</dbReference>
<evidence type="ECO:0000313" key="3">
    <source>
        <dbReference type="Proteomes" id="UP000671914"/>
    </source>
</evidence>
<reference evidence="2" key="1">
    <citation type="submission" date="2021-03" db="EMBL/GenBank/DDBJ databases">
        <title>Agromyces archimandritus sp. nov., isolated from the cockroach Archimandrita tessellata.</title>
        <authorList>
            <person name="Guzman J."/>
            <person name="Ortuzar M."/>
            <person name="Poehlein A."/>
            <person name="Daniel R."/>
            <person name="Trujillo M."/>
            <person name="Vilcinskas A."/>
        </authorList>
    </citation>
    <scope>NUCLEOTIDE SEQUENCE</scope>
    <source>
        <strain evidence="2">G127AT</strain>
    </source>
</reference>
<feature type="signal peptide" evidence="1">
    <location>
        <begin position="1"/>
        <end position="25"/>
    </location>
</feature>
<keyword evidence="1" id="KW-0732">Signal</keyword>